<dbReference type="Proteomes" id="UP000004836">
    <property type="component" value="Unassembled WGS sequence"/>
</dbReference>
<comment type="cofactor">
    <cofactor evidence="7">
        <name>Mg(2+)</name>
        <dbReference type="ChEBI" id="CHEBI:18420"/>
    </cofactor>
</comment>
<evidence type="ECO:0000259" key="9">
    <source>
        <dbReference type="Pfam" id="PF08335"/>
    </source>
</evidence>
<evidence type="ECO:0000256" key="4">
    <source>
        <dbReference type="ARBA" id="ARBA00022840"/>
    </source>
</evidence>
<keyword evidence="6 7" id="KW-0511">Multifunctional enzyme</keyword>
<dbReference type="PANTHER" id="PTHR30621:SF0">
    <property type="entry name" value="BIFUNCTIONAL GLUTAMINE SYNTHETASE ADENYLYLTRANSFERASE_ADENYLYL-REMOVING ENZYME"/>
    <property type="match status" value="1"/>
</dbReference>
<dbReference type="GO" id="GO:0000820">
    <property type="term" value="P:regulation of glutamine family amino acid metabolic process"/>
    <property type="evidence" value="ECO:0007669"/>
    <property type="project" value="UniProtKB-UniRule"/>
</dbReference>
<dbReference type="AlphaFoldDB" id="J9DYH3"/>
<accession>J9DYH3</accession>
<keyword evidence="2 7" id="KW-0548">Nucleotidyltransferase</keyword>
<feature type="domain" description="Glutamate-ammonia ligase adenylyltransferase repeated" evidence="8">
    <location>
        <begin position="574"/>
        <end position="819"/>
    </location>
</feature>
<evidence type="ECO:0000256" key="1">
    <source>
        <dbReference type="ARBA" id="ARBA00022679"/>
    </source>
</evidence>
<feature type="domain" description="PII-uridylyltransferase/Glutamine-synthetase adenylyltransferase" evidence="9">
    <location>
        <begin position="838"/>
        <end position="926"/>
    </location>
</feature>
<dbReference type="Gene3D" id="1.20.120.1510">
    <property type="match status" value="1"/>
</dbReference>
<dbReference type="STRING" id="1220535.IMCC14465_04310"/>
<dbReference type="PATRIC" id="fig|1220535.3.peg.427"/>
<dbReference type="PANTHER" id="PTHR30621">
    <property type="entry name" value="GLUTAMINE SYNTHETASE ADENYLYLTRANSFERASE"/>
    <property type="match status" value="1"/>
</dbReference>
<dbReference type="InterPro" id="IPR005190">
    <property type="entry name" value="GlnE_rpt_dom"/>
</dbReference>
<dbReference type="CDD" id="cd05401">
    <property type="entry name" value="NT_GlnE_GlnD_like"/>
    <property type="match status" value="2"/>
</dbReference>
<feature type="domain" description="PII-uridylyltransferase/Glutamine-synthetase adenylyltransferase" evidence="9">
    <location>
        <begin position="320"/>
        <end position="460"/>
    </location>
</feature>
<dbReference type="NCBIfam" id="NF008292">
    <property type="entry name" value="PRK11072.1"/>
    <property type="match status" value="1"/>
</dbReference>
<comment type="caution">
    <text evidence="10">The sequence shown here is derived from an EMBL/GenBank/DDBJ whole genome shotgun (WGS) entry which is preliminary data.</text>
</comment>
<dbReference type="eggNOG" id="COG1391">
    <property type="taxonomic scope" value="Bacteria"/>
</dbReference>
<keyword evidence="1 7" id="KW-0808">Transferase</keyword>
<comment type="similarity">
    <text evidence="7">Belongs to the GlnE family.</text>
</comment>
<dbReference type="EC" id="2.7.7.89" evidence="7"/>
<keyword evidence="11" id="KW-1185">Reference proteome</keyword>
<feature type="region of interest" description="Adenylyl transferase" evidence="7">
    <location>
        <begin position="467"/>
        <end position="985"/>
    </location>
</feature>
<keyword evidence="4 7" id="KW-0067">ATP-binding</keyword>
<keyword evidence="5 7" id="KW-0460">Magnesium</keyword>
<keyword evidence="3 7" id="KW-0547">Nucleotide-binding</keyword>
<evidence type="ECO:0000313" key="10">
    <source>
        <dbReference type="EMBL" id="EJW22037.1"/>
    </source>
</evidence>
<organism evidence="10 11">
    <name type="scientific">alpha proteobacterium IMCC14465</name>
    <dbReference type="NCBI Taxonomy" id="1220535"/>
    <lineage>
        <taxon>Bacteria</taxon>
        <taxon>Pseudomonadati</taxon>
        <taxon>Pseudomonadota</taxon>
        <taxon>Alphaproteobacteria</taxon>
        <taxon>PS1 clade</taxon>
    </lineage>
</organism>
<dbReference type="HAMAP" id="MF_00802">
    <property type="entry name" value="GlnE"/>
    <property type="match status" value="1"/>
</dbReference>
<dbReference type="Pfam" id="PF08335">
    <property type="entry name" value="GlnD_UR_UTase"/>
    <property type="match status" value="2"/>
</dbReference>
<comment type="catalytic activity">
    <reaction evidence="7">
        <text>[glutamine synthetase]-O(4)-(5'-adenylyl)-L-tyrosine + phosphate = [glutamine synthetase]-L-tyrosine + ADP</text>
        <dbReference type="Rhea" id="RHEA:43716"/>
        <dbReference type="Rhea" id="RHEA-COMP:10660"/>
        <dbReference type="Rhea" id="RHEA-COMP:10661"/>
        <dbReference type="ChEBI" id="CHEBI:43474"/>
        <dbReference type="ChEBI" id="CHEBI:46858"/>
        <dbReference type="ChEBI" id="CHEBI:83624"/>
        <dbReference type="ChEBI" id="CHEBI:456216"/>
        <dbReference type="EC" id="2.7.7.89"/>
    </reaction>
</comment>
<dbReference type="SUPFAM" id="SSF81593">
    <property type="entry name" value="Nucleotidyltransferase substrate binding subunit/domain"/>
    <property type="match status" value="2"/>
</dbReference>
<dbReference type="InterPro" id="IPR023057">
    <property type="entry name" value="GlnE"/>
</dbReference>
<evidence type="ECO:0000256" key="6">
    <source>
        <dbReference type="ARBA" id="ARBA00023268"/>
    </source>
</evidence>
<dbReference type="GO" id="GO:0008882">
    <property type="term" value="F:[glutamate-ammonia-ligase] adenylyltransferase activity"/>
    <property type="evidence" value="ECO:0007669"/>
    <property type="project" value="UniProtKB-UniRule"/>
</dbReference>
<dbReference type="InterPro" id="IPR043519">
    <property type="entry name" value="NT_sf"/>
</dbReference>
<dbReference type="Gene3D" id="3.30.460.10">
    <property type="entry name" value="Beta Polymerase, domain 2"/>
    <property type="match status" value="2"/>
</dbReference>
<dbReference type="GO" id="GO:0000287">
    <property type="term" value="F:magnesium ion binding"/>
    <property type="evidence" value="ECO:0007669"/>
    <property type="project" value="UniProtKB-UniRule"/>
</dbReference>
<evidence type="ECO:0000256" key="3">
    <source>
        <dbReference type="ARBA" id="ARBA00022741"/>
    </source>
</evidence>
<protein>
    <recommendedName>
        <fullName evidence="7">Bifunctional glutamine synthetase adenylyltransferase/adenylyl-removing enzyme</fullName>
    </recommendedName>
    <alternativeName>
        <fullName evidence="7">ATP:glutamine synthetase adenylyltransferase</fullName>
    </alternativeName>
    <alternativeName>
        <fullName evidence="7">ATase</fullName>
    </alternativeName>
    <domain>
        <recommendedName>
            <fullName evidence="7">Glutamine synthetase adenylyl-L-tyrosine phosphorylase</fullName>
            <ecNumber evidence="7">2.7.7.89</ecNumber>
        </recommendedName>
        <alternativeName>
            <fullName evidence="7">Adenylyl removase</fullName>
            <shortName evidence="7">AR</shortName>
            <shortName evidence="7">AT-N</shortName>
        </alternativeName>
    </domain>
    <domain>
        <recommendedName>
            <fullName evidence="7">Glutamine synthetase adenylyl transferase</fullName>
            <ecNumber evidence="7">2.7.7.42</ecNumber>
        </recommendedName>
        <alternativeName>
            <fullName evidence="7">Adenylyl transferase</fullName>
            <shortName evidence="7">AT</shortName>
            <shortName evidence="7">AT-C</shortName>
        </alternativeName>
    </domain>
</protein>
<dbReference type="GO" id="GO:0005829">
    <property type="term" value="C:cytosol"/>
    <property type="evidence" value="ECO:0007669"/>
    <property type="project" value="TreeGrafter"/>
</dbReference>
<feature type="domain" description="Glutamate-ammonia ligase adenylyltransferase repeated" evidence="8">
    <location>
        <begin position="59"/>
        <end position="296"/>
    </location>
</feature>
<dbReference type="EC" id="2.7.7.42" evidence="7"/>
<feature type="region of interest" description="Adenylyl removase" evidence="7">
    <location>
        <begin position="1"/>
        <end position="463"/>
    </location>
</feature>
<name>J9DYH3_9PROT</name>
<sequence length="985" mass="110793">MMRRFSDRKKIDVTRGDNEANRVAISHLADCQSIWIAELSTDAQSKIIAFVNDHEDLFLQIFAGSSFLTRIIRTRPELLQGLADDGPDIFCEKIMADLYALDLSCTRDELMRDLRLCRQSISLATAMADIAEIWSLEDVTGTLTNLADAAIRVSFNWLLQNKSQQYDMQAPLLADQSQCVILGMGKYGARELNYSSDIDIVVFYEPEGMTALSHDKIAEFWIELTKDLSTILQSTTEAGFVFRVDLRLRPDPGSTPVAVSIPAAEVYYESFGQNWERAAFIKARQVAGDKETGDKLLSILSPFIWRKNLDFAAIEDVHAMKRQIHAVRGHRHIAVEGHNIKLGRGGIREIEFFVQTQQLIAGGRDKSLRGSETCPMLIQLAERGWIKVETVKALTEAYHFLRGIEHRLQMQQDEQTHTLPKTEEKLQVFAEFCGFETLDEFRVRLTEVLQTVQSHYAELFEQGEALANEMGNLVFVGSENDPETLETLTRMGFTRAEKMSDEIRGWHSGRFAAVRTPRARELLTRLKPLILQSLSQTPDPDFAFARFNDFLNGLPSGVQIFSLFQSNPDLLNLVTDIVGTAPRLSAQLSRRPVTLDSLLDPNFNHPLPDTDEIFLELQTYMSGITHFEDMLDAARRWHREKIFRIGTQILSGKLNGLEAGLDITKVADASARVLYDFVLKDMLGEASLPHGSEMVVLGLGKLGSREMTVSSDLDLMIICADKDYSKNITYRSTSEMTSSMEVFFSRAARRFISAMTVPTSEGHLFEVDMRLRPSGNSGPLVTKIQSFEDYQFSNAWLWEHMALTRGRVLAGGAGLTAQIHNLQKKIFAMPRDAHEARRDIVDMKKRLEAHHTKKSDAKWDIKHAPGGLVDIEFIAQGLCLIHGNTLAAQIDASTKANLELLGTENILTPDDKSRLTEALSFYSGLLQIFRLCLDTPVKPPFSPALNLLLCQSSALPDMAHLEQTLSEHQKSVRDIFVRMFGHLSD</sequence>
<dbReference type="SUPFAM" id="SSF81301">
    <property type="entry name" value="Nucleotidyltransferase"/>
    <property type="match status" value="2"/>
</dbReference>
<evidence type="ECO:0000256" key="7">
    <source>
        <dbReference type="HAMAP-Rule" id="MF_00802"/>
    </source>
</evidence>
<evidence type="ECO:0000256" key="5">
    <source>
        <dbReference type="ARBA" id="ARBA00022842"/>
    </source>
</evidence>
<comment type="catalytic activity">
    <reaction evidence="7">
        <text>[glutamine synthetase]-L-tyrosine + ATP = [glutamine synthetase]-O(4)-(5'-adenylyl)-L-tyrosine + diphosphate</text>
        <dbReference type="Rhea" id="RHEA:18589"/>
        <dbReference type="Rhea" id="RHEA-COMP:10660"/>
        <dbReference type="Rhea" id="RHEA-COMP:10661"/>
        <dbReference type="ChEBI" id="CHEBI:30616"/>
        <dbReference type="ChEBI" id="CHEBI:33019"/>
        <dbReference type="ChEBI" id="CHEBI:46858"/>
        <dbReference type="ChEBI" id="CHEBI:83624"/>
        <dbReference type="EC" id="2.7.7.42"/>
    </reaction>
</comment>
<dbReference type="InterPro" id="IPR013546">
    <property type="entry name" value="PII_UdlTrfase/GS_AdlTrfase"/>
</dbReference>
<evidence type="ECO:0000256" key="2">
    <source>
        <dbReference type="ARBA" id="ARBA00022695"/>
    </source>
</evidence>
<proteinExistence type="inferred from homology"/>
<dbReference type="GO" id="GO:0047388">
    <property type="term" value="F:[glutamine synthetase]-adenylyl-L-tyrosine phosphorylase activity"/>
    <property type="evidence" value="ECO:0007669"/>
    <property type="project" value="UniProtKB-EC"/>
</dbReference>
<dbReference type="GO" id="GO:0005524">
    <property type="term" value="F:ATP binding"/>
    <property type="evidence" value="ECO:0007669"/>
    <property type="project" value="UniProtKB-UniRule"/>
</dbReference>
<dbReference type="NCBIfam" id="NF010706">
    <property type="entry name" value="PRK14108.1"/>
    <property type="match status" value="1"/>
</dbReference>
<evidence type="ECO:0000313" key="11">
    <source>
        <dbReference type="Proteomes" id="UP000004836"/>
    </source>
</evidence>
<dbReference type="EMBL" id="ALYF01000002">
    <property type="protein sequence ID" value="EJW22037.1"/>
    <property type="molecule type" value="Genomic_DNA"/>
</dbReference>
<dbReference type="Gene3D" id="1.20.120.330">
    <property type="entry name" value="Nucleotidyltransferases domain 2"/>
    <property type="match status" value="2"/>
</dbReference>
<evidence type="ECO:0000259" key="8">
    <source>
        <dbReference type="Pfam" id="PF03710"/>
    </source>
</evidence>
<gene>
    <name evidence="7" type="primary">glnE</name>
    <name evidence="10" type="ORF">IMCC14465_04310</name>
</gene>
<comment type="function">
    <text evidence="7">Involved in the regulation of glutamine synthetase GlnA, a key enzyme in the process to assimilate ammonia. When cellular nitrogen levels are high, the C-terminal adenylyl transferase (AT) inactivates GlnA by covalent transfer of an adenylyl group from ATP to specific tyrosine residue of GlnA, thus reducing its activity. Conversely, when nitrogen levels are low, the N-terminal adenylyl removase (AR) activates GlnA by removing the adenylyl group by phosphorolysis, increasing its activity. The regulatory region of GlnE binds the signal transduction protein PII (GlnB) which indicates the nitrogen status of the cell.</text>
</comment>
<reference evidence="10 11" key="1">
    <citation type="journal article" date="2012" name="J. Bacteriol.">
        <title>Genome Sequence of Strain IMCC14465, Isolated from the East Sea, Belonging to the PS1 Clade of Alphaproteobacteria.</title>
        <authorList>
            <person name="Yang S.J."/>
            <person name="Kang I."/>
            <person name="Cho J.C."/>
        </authorList>
    </citation>
    <scope>NUCLEOTIDE SEQUENCE [LARGE SCALE GENOMIC DNA]</scope>
    <source>
        <strain evidence="10 11">IMCC14465</strain>
    </source>
</reference>
<dbReference type="Pfam" id="PF03710">
    <property type="entry name" value="GlnE"/>
    <property type="match status" value="2"/>
</dbReference>
<dbReference type="OrthoDB" id="9759366at2"/>